<dbReference type="AlphaFoldDB" id="A0A098YUD9"/>
<dbReference type="RefSeq" id="WP_008121774.1">
    <property type="nucleotide sequence ID" value="NZ_JRPQ01000079.1"/>
</dbReference>
<organism evidence="2 3">
    <name type="scientific">Hoylesella timonensis S9-PR14</name>
    <dbReference type="NCBI Taxonomy" id="1401062"/>
    <lineage>
        <taxon>Bacteria</taxon>
        <taxon>Pseudomonadati</taxon>
        <taxon>Bacteroidota</taxon>
        <taxon>Bacteroidia</taxon>
        <taxon>Bacteroidales</taxon>
        <taxon>Prevotellaceae</taxon>
        <taxon>Hoylesella</taxon>
    </lineage>
</organism>
<keyword evidence="1" id="KW-0472">Membrane</keyword>
<dbReference type="OrthoDB" id="1081286at2"/>
<gene>
    <name evidence="2" type="ORF">HMPREF9304_05800</name>
</gene>
<feature type="transmembrane region" description="Helical" evidence="1">
    <location>
        <begin position="50"/>
        <end position="71"/>
    </location>
</feature>
<sequence>MSAKYLRRFRGNGDKPRDLFFWIRNILNIIFMVGAVVGVIFYFFTEQETLGIIIILTAMFFKMAECSLRIFHS</sequence>
<reference evidence="2 3" key="1">
    <citation type="submission" date="2014-07" db="EMBL/GenBank/DDBJ databases">
        <authorList>
            <person name="McCorrison J."/>
            <person name="Sanka R."/>
            <person name="Torralba M."/>
            <person name="Gillis M."/>
            <person name="Haft D.H."/>
            <person name="Methe B."/>
            <person name="Sutton G."/>
            <person name="Nelson K.E."/>
        </authorList>
    </citation>
    <scope>NUCLEOTIDE SEQUENCE [LARGE SCALE GENOMIC DNA]</scope>
    <source>
        <strain evidence="2 3">S9-PR14</strain>
    </source>
</reference>
<evidence type="ECO:0000313" key="3">
    <source>
        <dbReference type="Proteomes" id="UP000029723"/>
    </source>
</evidence>
<proteinExistence type="predicted"/>
<dbReference type="Proteomes" id="UP000029723">
    <property type="component" value="Unassembled WGS sequence"/>
</dbReference>
<accession>A0A098YUD9</accession>
<name>A0A098YUD9_9BACT</name>
<dbReference type="EMBL" id="JRPQ01000079">
    <property type="protein sequence ID" value="KGI22228.1"/>
    <property type="molecule type" value="Genomic_DNA"/>
</dbReference>
<comment type="caution">
    <text evidence="2">The sequence shown here is derived from an EMBL/GenBank/DDBJ whole genome shotgun (WGS) entry which is preliminary data.</text>
</comment>
<evidence type="ECO:0000256" key="1">
    <source>
        <dbReference type="SAM" id="Phobius"/>
    </source>
</evidence>
<keyword evidence="1" id="KW-1133">Transmembrane helix</keyword>
<protein>
    <submittedName>
        <fullName evidence="2">Membrane protein</fullName>
    </submittedName>
</protein>
<evidence type="ECO:0000313" key="2">
    <source>
        <dbReference type="EMBL" id="KGI22228.1"/>
    </source>
</evidence>
<keyword evidence="1" id="KW-0812">Transmembrane</keyword>
<feature type="transmembrane region" description="Helical" evidence="1">
    <location>
        <begin position="21"/>
        <end position="44"/>
    </location>
</feature>